<feature type="transmembrane region" description="Helical" evidence="10">
    <location>
        <begin position="331"/>
        <end position="352"/>
    </location>
</feature>
<evidence type="ECO:0000313" key="13">
    <source>
        <dbReference type="EMBL" id="PHP67575.1"/>
    </source>
</evidence>
<dbReference type="Proteomes" id="UP000221168">
    <property type="component" value="Unassembled WGS sequence"/>
</dbReference>
<feature type="transmembrane region" description="Helical" evidence="10">
    <location>
        <begin position="218"/>
        <end position="238"/>
    </location>
</feature>
<dbReference type="GO" id="GO:0005886">
    <property type="term" value="C:plasma membrane"/>
    <property type="evidence" value="ECO:0007669"/>
    <property type="project" value="UniProtKB-SubCell"/>
</dbReference>
<dbReference type="RefSeq" id="WP_099305586.1">
    <property type="nucleotide sequence ID" value="NZ_PDVP01000003.1"/>
</dbReference>
<name>A0A2G1QQ10_9HYPH</name>
<feature type="region of interest" description="Disordered" evidence="9">
    <location>
        <begin position="592"/>
        <end position="619"/>
    </location>
</feature>
<dbReference type="SUPFAM" id="SSF51735">
    <property type="entry name" value="NAD(P)-binding Rossmann-fold domains"/>
    <property type="match status" value="1"/>
</dbReference>
<evidence type="ECO:0000256" key="9">
    <source>
        <dbReference type="SAM" id="MobiDB-lite"/>
    </source>
</evidence>
<dbReference type="PANTHER" id="PTHR32507">
    <property type="entry name" value="NA(+)/H(+) ANTIPORTER 1"/>
    <property type="match status" value="1"/>
</dbReference>
<feature type="transmembrane region" description="Helical" evidence="10">
    <location>
        <begin position="30"/>
        <end position="47"/>
    </location>
</feature>
<dbReference type="InterPro" id="IPR003148">
    <property type="entry name" value="RCK_N"/>
</dbReference>
<dbReference type="InterPro" id="IPR036291">
    <property type="entry name" value="NAD(P)-bd_dom_sf"/>
</dbReference>
<dbReference type="Gene3D" id="1.20.1530.20">
    <property type="match status" value="1"/>
</dbReference>
<feature type="transmembrane region" description="Helical" evidence="10">
    <location>
        <begin position="184"/>
        <end position="206"/>
    </location>
</feature>
<feature type="transmembrane region" description="Helical" evidence="10">
    <location>
        <begin position="117"/>
        <end position="137"/>
    </location>
</feature>
<evidence type="ECO:0000259" key="11">
    <source>
        <dbReference type="Pfam" id="PF00999"/>
    </source>
</evidence>
<dbReference type="InterPro" id="IPR038770">
    <property type="entry name" value="Na+/solute_symporter_sf"/>
</dbReference>
<feature type="domain" description="RCK N-terminal" evidence="12">
    <location>
        <begin position="401"/>
        <end position="481"/>
    </location>
</feature>
<sequence length="619" mass="66538">MDVVGLKMASLAAAGIGAQWLAWRMKIPAIVLLLVAGALVGPVTGFIDPARDFGDIYRPAVSLAVAIILFEGGLTLNFKEISETSTAVRRLILLGGPLIWTMTALAAHYVGGLSWPTATVLGAILVVTGPTVIMPLLRQARLTQRPASLLRWEAIVNDAIGALFAVVAFEIFLVLHGSHQANTLIVSVITAFVAAVAGGIIVGRFIAWTFIRGLVPEYLKAPILFAAVLIAFVATNLILEEAGLLTVTVMGITLANTRIASLTEMRRFKETVTVLLVSALFVLLTAALDVDAIRALDWRAAAFVGLVMFVIRPAAVFLATFGTKLTWRERLLVAWIAPRGIVAVAVSGLFGAALADNGVEDASLMVAFAFAVVVTTIVAHGFTLSPLASTLGLRSAESPGVLIVGGSGFATSLARKLKELNVPVLIADTEWERIREARLSDIPVYFGEVLSEDAHHSLALNRYQNVIAATPNDAYNTLVCTDLGPEVGRSHVFQIGSAKERSERLALNFTLGGRPLTREPALGWFDFQVNIARGWGIQATRLSEEFTFDKYLETRAEGTRMILWRKPSGQLVFASTTGKDVVPQAETVILSFAPPKADGQARSTRSRQDEKEPQPDIRT</sequence>
<feature type="transmembrane region" description="Helical" evidence="10">
    <location>
        <begin position="59"/>
        <end position="79"/>
    </location>
</feature>
<dbReference type="AlphaFoldDB" id="A0A2G1QQ10"/>
<keyword evidence="3" id="KW-0050">Antiport</keyword>
<evidence type="ECO:0000256" key="1">
    <source>
        <dbReference type="ARBA" id="ARBA00004651"/>
    </source>
</evidence>
<reference evidence="13 14" key="1">
    <citation type="submission" date="2017-10" db="EMBL/GenBank/DDBJ databases">
        <title>Sedimentibacterium mangrovi gen. nov., sp. nov., a novel member of family Phyllobacteriacea isolated from mangrove sediment.</title>
        <authorList>
            <person name="Liao H."/>
            <person name="Tian Y."/>
        </authorList>
    </citation>
    <scope>NUCLEOTIDE SEQUENCE [LARGE SCALE GENOMIC DNA]</scope>
    <source>
        <strain evidence="13 14">X9-2-2</strain>
    </source>
</reference>
<evidence type="ECO:0000313" key="14">
    <source>
        <dbReference type="Proteomes" id="UP000221168"/>
    </source>
</evidence>
<feature type="transmembrane region" description="Helical" evidence="10">
    <location>
        <begin position="158"/>
        <end position="178"/>
    </location>
</feature>
<evidence type="ECO:0000256" key="3">
    <source>
        <dbReference type="ARBA" id="ARBA00022449"/>
    </source>
</evidence>
<protein>
    <submittedName>
        <fullName evidence="13">Sodium:proton exchanger</fullName>
    </submittedName>
</protein>
<dbReference type="GO" id="GO:1902600">
    <property type="term" value="P:proton transmembrane transport"/>
    <property type="evidence" value="ECO:0007669"/>
    <property type="project" value="InterPro"/>
</dbReference>
<dbReference type="Pfam" id="PF02254">
    <property type="entry name" value="TrkA_N"/>
    <property type="match status" value="1"/>
</dbReference>
<proteinExistence type="predicted"/>
<organism evidence="13 14">
    <name type="scientific">Zhengella mangrovi</name>
    <dbReference type="NCBI Taxonomy" id="1982044"/>
    <lineage>
        <taxon>Bacteria</taxon>
        <taxon>Pseudomonadati</taxon>
        <taxon>Pseudomonadota</taxon>
        <taxon>Alphaproteobacteria</taxon>
        <taxon>Hyphomicrobiales</taxon>
        <taxon>Notoacmeibacteraceae</taxon>
        <taxon>Zhengella</taxon>
    </lineage>
</organism>
<feature type="transmembrane region" description="Helical" evidence="10">
    <location>
        <begin position="364"/>
        <end position="384"/>
    </location>
</feature>
<evidence type="ECO:0000256" key="10">
    <source>
        <dbReference type="SAM" id="Phobius"/>
    </source>
</evidence>
<feature type="domain" description="Cation/H+ exchanger transmembrane" evidence="11">
    <location>
        <begin position="21"/>
        <end position="388"/>
    </location>
</feature>
<keyword evidence="4" id="KW-1003">Cell membrane</keyword>
<dbReference type="GO" id="GO:0015297">
    <property type="term" value="F:antiporter activity"/>
    <property type="evidence" value="ECO:0007669"/>
    <property type="project" value="UniProtKB-KW"/>
</dbReference>
<dbReference type="InterPro" id="IPR006153">
    <property type="entry name" value="Cation/H_exchanger_TM"/>
</dbReference>
<keyword evidence="6 10" id="KW-1133">Transmembrane helix</keyword>
<dbReference type="Pfam" id="PF00999">
    <property type="entry name" value="Na_H_Exchanger"/>
    <property type="match status" value="1"/>
</dbReference>
<evidence type="ECO:0000256" key="8">
    <source>
        <dbReference type="ARBA" id="ARBA00023136"/>
    </source>
</evidence>
<evidence type="ECO:0000256" key="4">
    <source>
        <dbReference type="ARBA" id="ARBA00022475"/>
    </source>
</evidence>
<keyword evidence="5 10" id="KW-0812">Transmembrane</keyword>
<dbReference type="GO" id="GO:0006813">
    <property type="term" value="P:potassium ion transport"/>
    <property type="evidence" value="ECO:0007669"/>
    <property type="project" value="InterPro"/>
</dbReference>
<keyword evidence="14" id="KW-1185">Reference proteome</keyword>
<comment type="subcellular location">
    <subcellularLocation>
        <location evidence="1">Cell membrane</location>
        <topology evidence="1">Multi-pass membrane protein</topology>
    </subcellularLocation>
</comment>
<feature type="transmembrane region" description="Helical" evidence="10">
    <location>
        <begin position="300"/>
        <end position="319"/>
    </location>
</feature>
<dbReference type="EMBL" id="PDVP01000003">
    <property type="protein sequence ID" value="PHP67575.1"/>
    <property type="molecule type" value="Genomic_DNA"/>
</dbReference>
<evidence type="ECO:0000256" key="7">
    <source>
        <dbReference type="ARBA" id="ARBA00023065"/>
    </source>
</evidence>
<keyword evidence="7" id="KW-0406">Ion transport</keyword>
<evidence type="ECO:0000259" key="12">
    <source>
        <dbReference type="Pfam" id="PF02254"/>
    </source>
</evidence>
<keyword evidence="2" id="KW-0813">Transport</keyword>
<dbReference type="Gene3D" id="3.40.50.720">
    <property type="entry name" value="NAD(P)-binding Rossmann-like Domain"/>
    <property type="match status" value="1"/>
</dbReference>
<feature type="transmembrane region" description="Helical" evidence="10">
    <location>
        <begin position="91"/>
        <end position="111"/>
    </location>
</feature>
<evidence type="ECO:0000256" key="6">
    <source>
        <dbReference type="ARBA" id="ARBA00022989"/>
    </source>
</evidence>
<keyword evidence="8 10" id="KW-0472">Membrane</keyword>
<dbReference type="OrthoDB" id="570124at2"/>
<gene>
    <name evidence="13" type="ORF">CSC94_07685</name>
</gene>
<evidence type="ECO:0000256" key="5">
    <source>
        <dbReference type="ARBA" id="ARBA00022692"/>
    </source>
</evidence>
<feature type="compositionally biased region" description="Basic and acidic residues" evidence="9">
    <location>
        <begin position="606"/>
        <end position="619"/>
    </location>
</feature>
<comment type="caution">
    <text evidence="13">The sequence shown here is derived from an EMBL/GenBank/DDBJ whole genome shotgun (WGS) entry which is preliminary data.</text>
</comment>
<accession>A0A2G1QQ10</accession>
<dbReference type="PANTHER" id="PTHR32507:SF0">
    <property type="entry name" value="NA(+)_H(+) ANTIPORTER 2-RELATED"/>
    <property type="match status" value="1"/>
</dbReference>
<evidence type="ECO:0000256" key="2">
    <source>
        <dbReference type="ARBA" id="ARBA00022448"/>
    </source>
</evidence>
<feature type="transmembrane region" description="Helical" evidence="10">
    <location>
        <begin position="272"/>
        <end position="288"/>
    </location>
</feature>